<dbReference type="Proteomes" id="UP000828390">
    <property type="component" value="Unassembled WGS sequence"/>
</dbReference>
<comment type="caution">
    <text evidence="1">The sequence shown here is derived from an EMBL/GenBank/DDBJ whole genome shotgun (WGS) entry which is preliminary data.</text>
</comment>
<sequence length="62" mass="6896">MHLQVAEAPSDDQVLLVELVGALRVLPLDTLIHTVKDVLANPPNSELSRKVCHQTCEQSFYL</sequence>
<protein>
    <submittedName>
        <fullName evidence="1">Uncharacterized protein</fullName>
    </submittedName>
</protein>
<keyword evidence="2" id="KW-1185">Reference proteome</keyword>
<reference evidence="1" key="1">
    <citation type="journal article" date="2019" name="bioRxiv">
        <title>The Genome of the Zebra Mussel, Dreissena polymorpha: A Resource for Invasive Species Research.</title>
        <authorList>
            <person name="McCartney M.A."/>
            <person name="Auch B."/>
            <person name="Kono T."/>
            <person name="Mallez S."/>
            <person name="Zhang Y."/>
            <person name="Obille A."/>
            <person name="Becker A."/>
            <person name="Abrahante J.E."/>
            <person name="Garbe J."/>
            <person name="Badalamenti J.P."/>
            <person name="Herman A."/>
            <person name="Mangelson H."/>
            <person name="Liachko I."/>
            <person name="Sullivan S."/>
            <person name="Sone E.D."/>
            <person name="Koren S."/>
            <person name="Silverstein K.A.T."/>
            <person name="Beckman K.B."/>
            <person name="Gohl D.M."/>
        </authorList>
    </citation>
    <scope>NUCLEOTIDE SEQUENCE</scope>
    <source>
        <strain evidence="1">Duluth1</strain>
        <tissue evidence="1">Whole animal</tissue>
    </source>
</reference>
<accession>A0A9D4D3C9</accession>
<gene>
    <name evidence="1" type="ORF">DPMN_043989</name>
</gene>
<evidence type="ECO:0000313" key="1">
    <source>
        <dbReference type="EMBL" id="KAH3737397.1"/>
    </source>
</evidence>
<dbReference type="EMBL" id="JAIWYP010000011">
    <property type="protein sequence ID" value="KAH3737397.1"/>
    <property type="molecule type" value="Genomic_DNA"/>
</dbReference>
<evidence type="ECO:0000313" key="2">
    <source>
        <dbReference type="Proteomes" id="UP000828390"/>
    </source>
</evidence>
<dbReference type="AlphaFoldDB" id="A0A9D4D3C9"/>
<name>A0A9D4D3C9_DREPO</name>
<organism evidence="1 2">
    <name type="scientific">Dreissena polymorpha</name>
    <name type="common">Zebra mussel</name>
    <name type="synonym">Mytilus polymorpha</name>
    <dbReference type="NCBI Taxonomy" id="45954"/>
    <lineage>
        <taxon>Eukaryota</taxon>
        <taxon>Metazoa</taxon>
        <taxon>Spiralia</taxon>
        <taxon>Lophotrochozoa</taxon>
        <taxon>Mollusca</taxon>
        <taxon>Bivalvia</taxon>
        <taxon>Autobranchia</taxon>
        <taxon>Heteroconchia</taxon>
        <taxon>Euheterodonta</taxon>
        <taxon>Imparidentia</taxon>
        <taxon>Neoheterodontei</taxon>
        <taxon>Myida</taxon>
        <taxon>Dreissenoidea</taxon>
        <taxon>Dreissenidae</taxon>
        <taxon>Dreissena</taxon>
    </lineage>
</organism>
<reference evidence="1" key="2">
    <citation type="submission" date="2020-11" db="EMBL/GenBank/DDBJ databases">
        <authorList>
            <person name="McCartney M.A."/>
            <person name="Auch B."/>
            <person name="Kono T."/>
            <person name="Mallez S."/>
            <person name="Becker A."/>
            <person name="Gohl D.M."/>
            <person name="Silverstein K.A.T."/>
            <person name="Koren S."/>
            <person name="Bechman K.B."/>
            <person name="Herman A."/>
            <person name="Abrahante J.E."/>
            <person name="Garbe J."/>
        </authorList>
    </citation>
    <scope>NUCLEOTIDE SEQUENCE</scope>
    <source>
        <strain evidence="1">Duluth1</strain>
        <tissue evidence="1">Whole animal</tissue>
    </source>
</reference>
<proteinExistence type="predicted"/>